<organism evidence="2 3">
    <name type="scientific">Aldrovandia affinis</name>
    <dbReference type="NCBI Taxonomy" id="143900"/>
    <lineage>
        <taxon>Eukaryota</taxon>
        <taxon>Metazoa</taxon>
        <taxon>Chordata</taxon>
        <taxon>Craniata</taxon>
        <taxon>Vertebrata</taxon>
        <taxon>Euteleostomi</taxon>
        <taxon>Actinopterygii</taxon>
        <taxon>Neopterygii</taxon>
        <taxon>Teleostei</taxon>
        <taxon>Notacanthiformes</taxon>
        <taxon>Halosauridae</taxon>
        <taxon>Aldrovandia</taxon>
    </lineage>
</organism>
<protein>
    <submittedName>
        <fullName evidence="2">Uncharacterized protein</fullName>
    </submittedName>
</protein>
<gene>
    <name evidence="2" type="ORF">AAFF_G00039240</name>
</gene>
<dbReference type="Proteomes" id="UP001221898">
    <property type="component" value="Unassembled WGS sequence"/>
</dbReference>
<sequence length="71" mass="8305">MAGDREGLKRRYTRPLRDGLCPTLMPDSPLAHTSRTDGQWELRTDRKAGLRRDGRRDERHPHCRPHQHALP</sequence>
<evidence type="ECO:0000256" key="1">
    <source>
        <dbReference type="SAM" id="MobiDB-lite"/>
    </source>
</evidence>
<proteinExistence type="predicted"/>
<name>A0AAD7S2X5_9TELE</name>
<keyword evidence="3" id="KW-1185">Reference proteome</keyword>
<evidence type="ECO:0000313" key="3">
    <source>
        <dbReference type="Proteomes" id="UP001221898"/>
    </source>
</evidence>
<comment type="caution">
    <text evidence="2">The sequence shown here is derived from an EMBL/GenBank/DDBJ whole genome shotgun (WGS) entry which is preliminary data.</text>
</comment>
<dbReference type="AlphaFoldDB" id="A0AAD7S2X5"/>
<feature type="compositionally biased region" description="Basic residues" evidence="1">
    <location>
        <begin position="61"/>
        <end position="71"/>
    </location>
</feature>
<evidence type="ECO:0000313" key="2">
    <source>
        <dbReference type="EMBL" id="KAJ8394973.1"/>
    </source>
</evidence>
<dbReference type="EMBL" id="JAINUG010000120">
    <property type="protein sequence ID" value="KAJ8394973.1"/>
    <property type="molecule type" value="Genomic_DNA"/>
</dbReference>
<feature type="compositionally biased region" description="Basic and acidic residues" evidence="1">
    <location>
        <begin position="34"/>
        <end position="60"/>
    </location>
</feature>
<feature type="region of interest" description="Disordered" evidence="1">
    <location>
        <begin position="1"/>
        <end position="71"/>
    </location>
</feature>
<reference evidence="2" key="1">
    <citation type="journal article" date="2023" name="Science">
        <title>Genome structures resolve the early diversification of teleost fishes.</title>
        <authorList>
            <person name="Parey E."/>
            <person name="Louis A."/>
            <person name="Montfort J."/>
            <person name="Bouchez O."/>
            <person name="Roques C."/>
            <person name="Iampietro C."/>
            <person name="Lluch J."/>
            <person name="Castinel A."/>
            <person name="Donnadieu C."/>
            <person name="Desvignes T."/>
            <person name="Floi Bucao C."/>
            <person name="Jouanno E."/>
            <person name="Wen M."/>
            <person name="Mejri S."/>
            <person name="Dirks R."/>
            <person name="Jansen H."/>
            <person name="Henkel C."/>
            <person name="Chen W.J."/>
            <person name="Zahm M."/>
            <person name="Cabau C."/>
            <person name="Klopp C."/>
            <person name="Thompson A.W."/>
            <person name="Robinson-Rechavi M."/>
            <person name="Braasch I."/>
            <person name="Lecointre G."/>
            <person name="Bobe J."/>
            <person name="Postlethwait J.H."/>
            <person name="Berthelot C."/>
            <person name="Roest Crollius H."/>
            <person name="Guiguen Y."/>
        </authorList>
    </citation>
    <scope>NUCLEOTIDE SEQUENCE</scope>
    <source>
        <strain evidence="2">NC1722</strain>
    </source>
</reference>
<accession>A0AAD7S2X5</accession>